<proteinExistence type="predicted"/>
<keyword evidence="3" id="KW-1185">Reference proteome</keyword>
<accession>A0A2I0IAF3</accession>
<dbReference type="EMBL" id="PGOL01003489">
    <property type="protein sequence ID" value="PKI40763.1"/>
    <property type="molecule type" value="Genomic_DNA"/>
</dbReference>
<feature type="region of interest" description="Disordered" evidence="1">
    <location>
        <begin position="1"/>
        <end position="32"/>
    </location>
</feature>
<dbReference type="Proteomes" id="UP000233551">
    <property type="component" value="Unassembled WGS sequence"/>
</dbReference>
<sequence>MGRVGRIESDAGWGRCWTGPTRSSEGEGRRLGGRAEGVVEQWHRGVEGREFECPKIRAVGRGVCWGRARESEPKAKRSGFRAGVSGPRELRANGSCGIRRWVREN</sequence>
<organism evidence="2 3">
    <name type="scientific">Punica granatum</name>
    <name type="common">Pomegranate</name>
    <dbReference type="NCBI Taxonomy" id="22663"/>
    <lineage>
        <taxon>Eukaryota</taxon>
        <taxon>Viridiplantae</taxon>
        <taxon>Streptophyta</taxon>
        <taxon>Embryophyta</taxon>
        <taxon>Tracheophyta</taxon>
        <taxon>Spermatophyta</taxon>
        <taxon>Magnoliopsida</taxon>
        <taxon>eudicotyledons</taxon>
        <taxon>Gunneridae</taxon>
        <taxon>Pentapetalae</taxon>
        <taxon>rosids</taxon>
        <taxon>malvids</taxon>
        <taxon>Myrtales</taxon>
        <taxon>Lythraceae</taxon>
        <taxon>Punica</taxon>
    </lineage>
</organism>
<name>A0A2I0IAF3_PUNGR</name>
<reference evidence="2 3" key="1">
    <citation type="submission" date="2017-11" db="EMBL/GenBank/DDBJ databases">
        <title>De-novo sequencing of pomegranate (Punica granatum L.) genome.</title>
        <authorList>
            <person name="Akparov Z."/>
            <person name="Amiraslanov A."/>
            <person name="Hajiyeva S."/>
            <person name="Abbasov M."/>
            <person name="Kaur K."/>
            <person name="Hamwieh A."/>
            <person name="Solovyev V."/>
            <person name="Salamov A."/>
            <person name="Braich B."/>
            <person name="Kosarev P."/>
            <person name="Mahmoud A."/>
            <person name="Hajiyev E."/>
            <person name="Babayeva S."/>
            <person name="Izzatullayeva V."/>
            <person name="Mammadov A."/>
            <person name="Mammadov A."/>
            <person name="Sharifova S."/>
            <person name="Ojaghi J."/>
            <person name="Eynullazada K."/>
            <person name="Bayramov B."/>
            <person name="Abdulazimova A."/>
            <person name="Shahmuradov I."/>
        </authorList>
    </citation>
    <scope>NUCLEOTIDE SEQUENCE [LARGE SCALE GENOMIC DNA]</scope>
    <source>
        <strain evidence="3">cv. AG2017</strain>
        <tissue evidence="2">Leaf</tissue>
    </source>
</reference>
<dbReference type="AlphaFoldDB" id="A0A2I0IAF3"/>
<evidence type="ECO:0000313" key="2">
    <source>
        <dbReference type="EMBL" id="PKI40763.1"/>
    </source>
</evidence>
<comment type="caution">
    <text evidence="2">The sequence shown here is derived from an EMBL/GenBank/DDBJ whole genome shotgun (WGS) entry which is preliminary data.</text>
</comment>
<evidence type="ECO:0000313" key="3">
    <source>
        <dbReference type="Proteomes" id="UP000233551"/>
    </source>
</evidence>
<protein>
    <submittedName>
        <fullName evidence="2">Uncharacterized protein</fullName>
    </submittedName>
</protein>
<evidence type="ECO:0000256" key="1">
    <source>
        <dbReference type="SAM" id="MobiDB-lite"/>
    </source>
</evidence>
<gene>
    <name evidence="2" type="ORF">CRG98_038774</name>
</gene>